<sequence>MDHSRKDEHILKDKDLPSKLFDNECIERLNIDELSNVLKEEELKKSIELWAFEFKNNFSPYFNEILGSSKDIDFRRKRCRDFNYHVKNIIDRISVIVQETSRKNDVINGIKQYMEDIFREKSPFVCSLDLEITPEKNIVKKNLDDFCENRDSFKKKLENYNHTLCEKYKNYIHMTKISFNTYIEGGAIKDKEYLHINDKCNFDKRCAIFPIIQCYSNEIVVIESAESGENELCKLINEYPEIKGNSHTLKKIMLVSSPIAGVLALSFAFYKFSPIGSWIHRGGNNFNTLQDGFNKPETKGFLDSPDFLNTSLDNSAYQIAYHTT</sequence>
<evidence type="ECO:0000313" key="1">
    <source>
        <dbReference type="EMBL" id="SBS91670.1"/>
    </source>
</evidence>
<name>A0A1A8WFE7_PLAOA</name>
<dbReference type="AlphaFoldDB" id="A0A1A8WFE7"/>
<proteinExistence type="predicted"/>
<dbReference type="EMBL" id="FLQU01001147">
    <property type="protein sequence ID" value="SBS91670.1"/>
    <property type="molecule type" value="Genomic_DNA"/>
</dbReference>
<reference evidence="2" key="1">
    <citation type="submission" date="2016-05" db="EMBL/GenBank/DDBJ databases">
        <authorList>
            <person name="Naeem Raeece"/>
        </authorList>
    </citation>
    <scope>NUCLEOTIDE SEQUENCE [LARGE SCALE GENOMIC DNA]</scope>
</reference>
<protein>
    <submittedName>
        <fullName evidence="1">PIR Superfamily Protein</fullName>
    </submittedName>
</protein>
<accession>A0A1A8WFE7</accession>
<organism evidence="1 2">
    <name type="scientific">Plasmodium ovale curtisi</name>
    <dbReference type="NCBI Taxonomy" id="864141"/>
    <lineage>
        <taxon>Eukaryota</taxon>
        <taxon>Sar</taxon>
        <taxon>Alveolata</taxon>
        <taxon>Apicomplexa</taxon>
        <taxon>Aconoidasida</taxon>
        <taxon>Haemosporida</taxon>
        <taxon>Plasmodiidae</taxon>
        <taxon>Plasmodium</taxon>
        <taxon>Plasmodium (Plasmodium)</taxon>
    </lineage>
</organism>
<dbReference type="Proteomes" id="UP000078560">
    <property type="component" value="Unassembled WGS sequence"/>
</dbReference>
<evidence type="ECO:0000313" key="2">
    <source>
        <dbReference type="Proteomes" id="UP000078560"/>
    </source>
</evidence>
<gene>
    <name evidence="1" type="ORF">POVCU2_0069160</name>
</gene>